<accession>A0AAU0URU1</accession>
<feature type="binding site" evidence="15">
    <location>
        <position position="462"/>
    </location>
    <ligand>
        <name>Mg(2+)</name>
        <dbReference type="ChEBI" id="CHEBI:18420"/>
        <note>shared with alpha subunit</note>
    </ligand>
</feature>
<evidence type="ECO:0000259" key="18">
    <source>
        <dbReference type="PROSITE" id="PS51447"/>
    </source>
</evidence>
<dbReference type="SUPFAM" id="SSF46955">
    <property type="entry name" value="Putative DNA-binding domain"/>
    <property type="match status" value="1"/>
</dbReference>
<reference evidence="20 21" key="1">
    <citation type="submission" date="2023-04" db="EMBL/GenBank/DDBJ databases">
        <authorList>
            <person name="Hsu D."/>
        </authorList>
    </citation>
    <scope>NUCLEOTIDE SEQUENCE [LARGE SCALE GENOMIC DNA]</scope>
    <source>
        <strain evidence="20 21">MK1</strain>
    </source>
</reference>
<comment type="catalytic activity">
    <reaction evidence="14 15">
        <text>tRNA(Phe) + L-phenylalanine + ATP = L-phenylalanyl-tRNA(Phe) + AMP + diphosphate + H(+)</text>
        <dbReference type="Rhea" id="RHEA:19413"/>
        <dbReference type="Rhea" id="RHEA-COMP:9668"/>
        <dbReference type="Rhea" id="RHEA-COMP:9699"/>
        <dbReference type="ChEBI" id="CHEBI:15378"/>
        <dbReference type="ChEBI" id="CHEBI:30616"/>
        <dbReference type="ChEBI" id="CHEBI:33019"/>
        <dbReference type="ChEBI" id="CHEBI:58095"/>
        <dbReference type="ChEBI" id="CHEBI:78442"/>
        <dbReference type="ChEBI" id="CHEBI:78531"/>
        <dbReference type="ChEBI" id="CHEBI:456215"/>
        <dbReference type="EC" id="6.1.1.20"/>
    </reaction>
</comment>
<evidence type="ECO:0000313" key="20">
    <source>
        <dbReference type="EMBL" id="WRO23247.1"/>
    </source>
</evidence>
<comment type="cofactor">
    <cofactor evidence="15">
        <name>Mg(2+)</name>
        <dbReference type="ChEBI" id="CHEBI:18420"/>
    </cofactor>
    <text evidence="15">Binds 2 magnesium ions per tetramer.</text>
</comment>
<keyword evidence="7 15" id="KW-0479">Metal-binding</keyword>
<dbReference type="GO" id="GO:0140096">
    <property type="term" value="F:catalytic activity, acting on a protein"/>
    <property type="evidence" value="ECO:0007669"/>
    <property type="project" value="UniProtKB-ARBA"/>
</dbReference>
<comment type="subunit">
    <text evidence="3 15">Tetramer of two alpha and two beta subunits.</text>
</comment>
<evidence type="ECO:0000256" key="8">
    <source>
        <dbReference type="ARBA" id="ARBA00022741"/>
    </source>
</evidence>
<dbReference type="InterPro" id="IPR045060">
    <property type="entry name" value="Phe-tRNA-ligase_IIc_bsu"/>
</dbReference>
<dbReference type="Gene3D" id="2.40.50.140">
    <property type="entry name" value="Nucleic acid-binding proteins"/>
    <property type="match status" value="1"/>
</dbReference>
<dbReference type="InterPro" id="IPR033714">
    <property type="entry name" value="tRNA_bind_bactPheRS"/>
</dbReference>
<name>A0AAU0URU1_9FIRM</name>
<dbReference type="InterPro" id="IPR012340">
    <property type="entry name" value="NA-bd_OB-fold"/>
</dbReference>
<evidence type="ECO:0000256" key="7">
    <source>
        <dbReference type="ARBA" id="ARBA00022723"/>
    </source>
</evidence>
<dbReference type="GO" id="GO:0006432">
    <property type="term" value="P:phenylalanyl-tRNA aminoacylation"/>
    <property type="evidence" value="ECO:0007669"/>
    <property type="project" value="UniProtKB-UniRule"/>
</dbReference>
<dbReference type="InterPro" id="IPR005121">
    <property type="entry name" value="Fdx_antiC-bd"/>
</dbReference>
<dbReference type="PROSITE" id="PS51447">
    <property type="entry name" value="FDX_ACB"/>
    <property type="match status" value="1"/>
</dbReference>
<dbReference type="Gene3D" id="3.50.40.10">
    <property type="entry name" value="Phenylalanyl-trna Synthetase, Chain B, domain 3"/>
    <property type="match status" value="1"/>
</dbReference>
<dbReference type="AlphaFoldDB" id="A0AAU0URU1"/>
<evidence type="ECO:0000313" key="21">
    <source>
        <dbReference type="Proteomes" id="UP001329915"/>
    </source>
</evidence>
<keyword evidence="12 15" id="KW-0648">Protein biosynthesis</keyword>
<dbReference type="KEGG" id="dbc:MFMK1_003103"/>
<evidence type="ECO:0000256" key="10">
    <source>
        <dbReference type="ARBA" id="ARBA00022842"/>
    </source>
</evidence>
<dbReference type="Pfam" id="PF03147">
    <property type="entry name" value="FDX-ACB"/>
    <property type="match status" value="1"/>
</dbReference>
<dbReference type="NCBIfam" id="TIGR00472">
    <property type="entry name" value="pheT_bact"/>
    <property type="match status" value="1"/>
</dbReference>
<dbReference type="Proteomes" id="UP001329915">
    <property type="component" value="Chromosome"/>
</dbReference>
<evidence type="ECO:0000256" key="3">
    <source>
        <dbReference type="ARBA" id="ARBA00011209"/>
    </source>
</evidence>
<evidence type="ECO:0000256" key="15">
    <source>
        <dbReference type="HAMAP-Rule" id="MF_00283"/>
    </source>
</evidence>
<dbReference type="SUPFAM" id="SSF56037">
    <property type="entry name" value="PheT/TilS domain"/>
    <property type="match status" value="1"/>
</dbReference>
<dbReference type="SMART" id="SM00896">
    <property type="entry name" value="FDX-ACB"/>
    <property type="match status" value="1"/>
</dbReference>
<evidence type="ECO:0000256" key="2">
    <source>
        <dbReference type="ARBA" id="ARBA00008653"/>
    </source>
</evidence>
<evidence type="ECO:0000256" key="14">
    <source>
        <dbReference type="ARBA" id="ARBA00049255"/>
    </source>
</evidence>
<dbReference type="Gene3D" id="3.30.70.380">
    <property type="entry name" value="Ferrodoxin-fold anticodon-binding domain"/>
    <property type="match status" value="1"/>
</dbReference>
<organism evidence="20 21">
    <name type="scientific">Metallumcola ferriviriculae</name>
    <dbReference type="NCBI Taxonomy" id="3039180"/>
    <lineage>
        <taxon>Bacteria</taxon>
        <taxon>Bacillati</taxon>
        <taxon>Bacillota</taxon>
        <taxon>Clostridia</taxon>
        <taxon>Neomoorellales</taxon>
        <taxon>Desulfitibacteraceae</taxon>
        <taxon>Metallumcola</taxon>
    </lineage>
</organism>
<dbReference type="FunFam" id="3.50.40.10:FF:000001">
    <property type="entry name" value="Phenylalanine--tRNA ligase beta subunit"/>
    <property type="match status" value="1"/>
</dbReference>
<evidence type="ECO:0000256" key="1">
    <source>
        <dbReference type="ARBA" id="ARBA00004496"/>
    </source>
</evidence>
<dbReference type="GO" id="GO:0004826">
    <property type="term" value="F:phenylalanine-tRNA ligase activity"/>
    <property type="evidence" value="ECO:0007669"/>
    <property type="project" value="UniProtKB-UniRule"/>
</dbReference>
<dbReference type="Gene3D" id="3.30.930.10">
    <property type="entry name" value="Bira Bifunctional Protein, Domain 2"/>
    <property type="match status" value="1"/>
</dbReference>
<evidence type="ECO:0000259" key="19">
    <source>
        <dbReference type="PROSITE" id="PS51483"/>
    </source>
</evidence>
<keyword evidence="5 16" id="KW-0820">tRNA-binding</keyword>
<feature type="domain" description="B5" evidence="19">
    <location>
        <begin position="408"/>
        <end position="484"/>
    </location>
</feature>
<dbReference type="SUPFAM" id="SSF54991">
    <property type="entry name" value="Anticodon-binding domain of PheRS"/>
    <property type="match status" value="1"/>
</dbReference>
<feature type="binding site" evidence="15">
    <location>
        <position position="472"/>
    </location>
    <ligand>
        <name>Mg(2+)</name>
        <dbReference type="ChEBI" id="CHEBI:18420"/>
        <note>shared with alpha subunit</note>
    </ligand>
</feature>
<dbReference type="EC" id="6.1.1.20" evidence="15"/>
<dbReference type="FunFam" id="2.40.50.140:FF:000045">
    <property type="entry name" value="Phenylalanine--tRNA ligase beta subunit"/>
    <property type="match status" value="1"/>
</dbReference>
<keyword evidence="8 15" id="KW-0547">Nucleotide-binding</keyword>
<feature type="domain" description="FDX-ACB" evidence="18">
    <location>
        <begin position="718"/>
        <end position="811"/>
    </location>
</feature>
<evidence type="ECO:0000256" key="4">
    <source>
        <dbReference type="ARBA" id="ARBA00022490"/>
    </source>
</evidence>
<evidence type="ECO:0000256" key="11">
    <source>
        <dbReference type="ARBA" id="ARBA00022884"/>
    </source>
</evidence>
<dbReference type="InterPro" id="IPR005146">
    <property type="entry name" value="B3/B4_tRNA-bd"/>
</dbReference>
<dbReference type="Pfam" id="PF01588">
    <property type="entry name" value="tRNA_bind"/>
    <property type="match status" value="1"/>
</dbReference>
<comment type="similarity">
    <text evidence="2 15">Belongs to the phenylalanyl-tRNA synthetase beta subunit family. Type 1 subfamily.</text>
</comment>
<keyword evidence="10 15" id="KW-0460">Magnesium</keyword>
<dbReference type="Pfam" id="PF03483">
    <property type="entry name" value="B3_4"/>
    <property type="match status" value="1"/>
</dbReference>
<dbReference type="GO" id="GO:0000049">
    <property type="term" value="F:tRNA binding"/>
    <property type="evidence" value="ECO:0007669"/>
    <property type="project" value="UniProtKB-UniRule"/>
</dbReference>
<dbReference type="GO" id="GO:0000287">
    <property type="term" value="F:magnesium ion binding"/>
    <property type="evidence" value="ECO:0007669"/>
    <property type="project" value="UniProtKB-UniRule"/>
</dbReference>
<gene>
    <name evidence="15 20" type="primary">pheT</name>
    <name evidence="20" type="ORF">MFMK1_003103</name>
</gene>
<dbReference type="PROSITE" id="PS50886">
    <property type="entry name" value="TRBD"/>
    <property type="match status" value="1"/>
</dbReference>
<evidence type="ECO:0000256" key="12">
    <source>
        <dbReference type="ARBA" id="ARBA00022917"/>
    </source>
</evidence>
<dbReference type="InterPro" id="IPR004532">
    <property type="entry name" value="Phe-tRNA-ligase_IIc_bsu_bact"/>
</dbReference>
<dbReference type="RefSeq" id="WP_366922630.1">
    <property type="nucleotide sequence ID" value="NZ_CP121694.1"/>
</dbReference>
<dbReference type="NCBIfam" id="NF045760">
    <property type="entry name" value="YtpR"/>
    <property type="match status" value="1"/>
</dbReference>
<dbReference type="InterPro" id="IPR009061">
    <property type="entry name" value="DNA-bd_dom_put_sf"/>
</dbReference>
<dbReference type="InterPro" id="IPR002547">
    <property type="entry name" value="tRNA-bd_dom"/>
</dbReference>
<dbReference type="CDD" id="cd02796">
    <property type="entry name" value="tRNA_bind_bactPheRS"/>
    <property type="match status" value="1"/>
</dbReference>
<dbReference type="SUPFAM" id="SSF55681">
    <property type="entry name" value="Class II aaRS and biotin synthetases"/>
    <property type="match status" value="1"/>
</dbReference>
<evidence type="ECO:0000256" key="13">
    <source>
        <dbReference type="ARBA" id="ARBA00023146"/>
    </source>
</evidence>
<dbReference type="SUPFAM" id="SSF50249">
    <property type="entry name" value="Nucleic acid-binding proteins"/>
    <property type="match status" value="1"/>
</dbReference>
<protein>
    <recommendedName>
        <fullName evidence="15">Phenylalanine--tRNA ligase beta subunit</fullName>
        <ecNumber evidence="15">6.1.1.20</ecNumber>
    </recommendedName>
    <alternativeName>
        <fullName evidence="15">Phenylalanyl-tRNA synthetase beta subunit</fullName>
        <shortName evidence="15">PheRS</shortName>
    </alternativeName>
</protein>
<evidence type="ECO:0000256" key="16">
    <source>
        <dbReference type="PROSITE-ProRule" id="PRU00209"/>
    </source>
</evidence>
<dbReference type="SMART" id="SM00873">
    <property type="entry name" value="B3_4"/>
    <property type="match status" value="1"/>
</dbReference>
<feature type="binding site" evidence="15">
    <location>
        <position position="471"/>
    </location>
    <ligand>
        <name>Mg(2+)</name>
        <dbReference type="ChEBI" id="CHEBI:18420"/>
        <note>shared with alpha subunit</note>
    </ligand>
</feature>
<dbReference type="InterPro" id="IPR036690">
    <property type="entry name" value="Fdx_antiC-bd_sf"/>
</dbReference>
<dbReference type="EMBL" id="CP121694">
    <property type="protein sequence ID" value="WRO23247.1"/>
    <property type="molecule type" value="Genomic_DNA"/>
</dbReference>
<evidence type="ECO:0000256" key="5">
    <source>
        <dbReference type="ARBA" id="ARBA00022555"/>
    </source>
</evidence>
<feature type="binding site" evidence="15">
    <location>
        <position position="468"/>
    </location>
    <ligand>
        <name>Mg(2+)</name>
        <dbReference type="ChEBI" id="CHEBI:18420"/>
        <note>shared with alpha subunit</note>
    </ligand>
</feature>
<dbReference type="GO" id="GO:0016740">
    <property type="term" value="F:transferase activity"/>
    <property type="evidence" value="ECO:0007669"/>
    <property type="project" value="UniProtKB-ARBA"/>
</dbReference>
<comment type="subcellular location">
    <subcellularLocation>
        <location evidence="1 15">Cytoplasm</location>
    </subcellularLocation>
</comment>
<keyword evidence="11 16" id="KW-0694">RNA-binding</keyword>
<keyword evidence="21" id="KW-1185">Reference proteome</keyword>
<keyword evidence="13 15" id="KW-0030">Aminoacyl-tRNA synthetase</keyword>
<dbReference type="FunFam" id="3.30.930.10:FF:000022">
    <property type="entry name" value="Phenylalanine--tRNA ligase beta subunit"/>
    <property type="match status" value="1"/>
</dbReference>
<dbReference type="GO" id="GO:0005524">
    <property type="term" value="F:ATP binding"/>
    <property type="evidence" value="ECO:0007669"/>
    <property type="project" value="UniProtKB-UniRule"/>
</dbReference>
<dbReference type="SMART" id="SM00874">
    <property type="entry name" value="B5"/>
    <property type="match status" value="1"/>
</dbReference>
<sequence length="811" mass="89383">MQVSYNWLQEYVDINLSPKELAHQLTLAGIAVDAVDYSGEGIDNVVVGHITKITSHPNADKLVVCQVDVGKESVQIVTGAPNVQEDAKVAVALVGAVLPGGTKIKKAKLRGESSAGMMCSAKELGLDPKNFPEEQREGIIILPDDVPVGEDIKSVLGLDDYILVLDLTPNRADCMSMLNVAREVAAITGGAIKLPNFQVDEASLAPADEWAKVRIDAQDLCQRYVARVITDVTISPSPLWMQHRLNAAGVRPINNVVDVTNYIMMELGQPMHAFDYDKLEEHRIVVRKAVQGEKITTLDEDQYELDADMLVIADARRPVAVAGVMGGLETEVTAKTQTILLESAYFEGISIRRTSRKLGLRSESSSRFEKGIDKEASAMAADRAAQLLMQVSGGKVVPGSVDAYPRPWSPTVIQMSCDRVNQLLGTDISGGRMQEMLASLSLEVKQLEGALLEIRVPSYRGDLTAEIDLVEEIARLYGYDNIKTNSAGGRAEVEDFTPEQKLRKKVTETVLGCGLNEIITYSFISPKSMDRLMVSAEHNWRKNVVVQNPLSEEQSVMRTTLLPGLLETASKNFKRRQTDLALFEIGSVFQAADTPLPDERQHIGVVVSGEAARGWMSKPEQMDFFYAKGIVEEILQQLGVKEYWFQNTDRYPSLHPGRSAEIMVGGGNSGGSIIGYLGEVHPNVLDNYGLQQRAAVVELYLSGLIDYVNLVPTYQALPKFPAMVRDMAVVIPENYQVAEVDAAIMEAGGNLLKKAYLFDVYTGKQIAEGYQSLAYSMKYQADDRTLTDEEVSQHHQRIQETLRKKFDAQLR</sequence>
<dbReference type="InterPro" id="IPR005147">
    <property type="entry name" value="tRNA_synthase_B5-dom"/>
</dbReference>
<dbReference type="CDD" id="cd00769">
    <property type="entry name" value="PheRS_beta_core"/>
    <property type="match status" value="1"/>
</dbReference>
<dbReference type="InterPro" id="IPR041616">
    <property type="entry name" value="PheRS_beta_core"/>
</dbReference>
<evidence type="ECO:0000256" key="9">
    <source>
        <dbReference type="ARBA" id="ARBA00022840"/>
    </source>
</evidence>
<evidence type="ECO:0000256" key="6">
    <source>
        <dbReference type="ARBA" id="ARBA00022598"/>
    </source>
</evidence>
<proteinExistence type="inferred from homology"/>
<dbReference type="FunFam" id="3.30.70.380:FF:000001">
    <property type="entry name" value="Phenylalanine--tRNA ligase beta subunit"/>
    <property type="match status" value="1"/>
</dbReference>
<dbReference type="PANTHER" id="PTHR10947:SF0">
    <property type="entry name" value="PHENYLALANINE--TRNA LIGASE BETA SUBUNIT"/>
    <property type="match status" value="1"/>
</dbReference>
<dbReference type="Gene3D" id="3.30.56.10">
    <property type="match status" value="2"/>
</dbReference>
<dbReference type="GO" id="GO:0009328">
    <property type="term" value="C:phenylalanine-tRNA ligase complex"/>
    <property type="evidence" value="ECO:0007669"/>
    <property type="project" value="TreeGrafter"/>
</dbReference>
<dbReference type="PROSITE" id="PS51483">
    <property type="entry name" value="B5"/>
    <property type="match status" value="1"/>
</dbReference>
<dbReference type="InterPro" id="IPR020825">
    <property type="entry name" value="Phe-tRNA_synthase-like_B3/B4"/>
</dbReference>
<keyword evidence="4 15" id="KW-0963">Cytoplasm</keyword>
<feature type="domain" description="TRNA-binding" evidence="17">
    <location>
        <begin position="39"/>
        <end position="153"/>
    </location>
</feature>
<dbReference type="Pfam" id="PF03484">
    <property type="entry name" value="B5"/>
    <property type="match status" value="1"/>
</dbReference>
<dbReference type="HAMAP" id="MF_00283">
    <property type="entry name" value="Phe_tRNA_synth_beta1"/>
    <property type="match status" value="1"/>
</dbReference>
<evidence type="ECO:0000259" key="17">
    <source>
        <dbReference type="PROSITE" id="PS50886"/>
    </source>
</evidence>
<keyword evidence="6 15" id="KW-0436">Ligase</keyword>
<dbReference type="Pfam" id="PF17759">
    <property type="entry name" value="tRNA_synthFbeta"/>
    <property type="match status" value="1"/>
</dbReference>
<dbReference type="InterPro" id="IPR045864">
    <property type="entry name" value="aa-tRNA-synth_II/BPL/LPL"/>
</dbReference>
<dbReference type="PANTHER" id="PTHR10947">
    <property type="entry name" value="PHENYLALANYL-TRNA SYNTHETASE BETA CHAIN AND LEUCINE-RICH REPEAT-CONTAINING PROTEIN 47"/>
    <property type="match status" value="1"/>
</dbReference>
<keyword evidence="9 15" id="KW-0067">ATP-binding</keyword>